<dbReference type="InterPro" id="IPR004869">
    <property type="entry name" value="MMPL_dom"/>
</dbReference>
<name>A0A5M6D7F0_9BACT</name>
<dbReference type="PANTHER" id="PTHR33406:SF12">
    <property type="entry name" value="BLR2997 PROTEIN"/>
    <property type="match status" value="1"/>
</dbReference>
<evidence type="ECO:0000256" key="2">
    <source>
        <dbReference type="ARBA" id="ARBA00022475"/>
    </source>
</evidence>
<keyword evidence="2" id="KW-1003">Cell membrane</keyword>
<evidence type="ECO:0000256" key="3">
    <source>
        <dbReference type="ARBA" id="ARBA00022692"/>
    </source>
</evidence>
<keyword evidence="9" id="KW-1185">Reference proteome</keyword>
<comment type="subcellular location">
    <subcellularLocation>
        <location evidence="1">Cell membrane</location>
        <topology evidence="1">Multi-pass membrane protein</topology>
    </subcellularLocation>
</comment>
<dbReference type="EMBL" id="VWOX01000008">
    <property type="protein sequence ID" value="KAA5542202.1"/>
    <property type="molecule type" value="Genomic_DNA"/>
</dbReference>
<evidence type="ECO:0000256" key="6">
    <source>
        <dbReference type="SAM" id="Phobius"/>
    </source>
</evidence>
<feature type="transmembrane region" description="Helical" evidence="6">
    <location>
        <begin position="240"/>
        <end position="262"/>
    </location>
</feature>
<sequence length="771" mass="83677">MQHLAELAIRWRWLLGVGGILALLAAYPAATRLQTDESVESLFGDDDPTLQQYRQMKQWFGKDQVLVLMYRDANLASEEGMSRSRRLTERVKSLRGVNATLSPWVLNEAAEGMSASKLLPFSLGGKGDKSDLPKLMRPEDPVGSGLSEIFAGYTHSRDYSRGAVVAMVSDRAAADAVVELKEVARWWSGQPDVSEVSLVGEPVLVEQAFALVRRDGARLAIITISLLSVVVLLSLFDYRLVLMMALLIGWSVIVTKATMFALGIPLSLIASILTAIVTVVAVTAVLHLGVRYHRRRERGFTPRESTSEVLQTMAGPIFWTCATDAAGFAALWFSEILPVRQFGLMIALSALCVFLSVLMFTPMCLMLPEWRWFDGAAKVRRWLTGRLRRACLLIAMKFVRYKGITVAVSLLLAAGAVFVVSRSETETSFLKNFRKDSDIVIDYGNVEENLGGAGVWDLVLDVPATFSNSFLTDVRTLEADLIDQLGGQRGLAKAISIADATAVVGKSGPGKWMSAPIRIAAMRTRLPTFIDALISKPLPEDPEHRKLRIMLRSAEGLSADTKRNLIQGVERIAAEHVARWQNELDAVTLAPPMATGYYVLMTRLVDQLVADQWRCFAAAGILIWLLMTAATRSMRLATAALLPNLLPAFLVLAAVSLGGARINMGAAMIAAVSVGLSIDGSVHLLATYRRRRALRRGSGQAAISAAGNIGAPVMLATVALVAGFSALSTSEFIPTATFGTLVAWTLIIGTAINLSVLPALVRWIDDSTPPS</sequence>
<evidence type="ECO:0000259" key="7">
    <source>
        <dbReference type="Pfam" id="PF03176"/>
    </source>
</evidence>
<feature type="transmembrane region" description="Helical" evidence="6">
    <location>
        <begin position="339"/>
        <end position="361"/>
    </location>
</feature>
<keyword evidence="5 6" id="KW-0472">Membrane</keyword>
<accession>A0A5M6D7F0</accession>
<feature type="domain" description="Membrane transport protein MMPL" evidence="7">
    <location>
        <begin position="71"/>
        <end position="382"/>
    </location>
</feature>
<reference evidence="8 9" key="1">
    <citation type="submission" date="2019-08" db="EMBL/GenBank/DDBJ databases">
        <authorList>
            <person name="Dhanesh K."/>
            <person name="Kumar G."/>
            <person name="Sasikala C."/>
            <person name="Venkata Ramana C."/>
        </authorList>
    </citation>
    <scope>NUCLEOTIDE SEQUENCE [LARGE SCALE GENOMIC DNA]</scope>
    <source>
        <strain evidence="8 9">JC645</strain>
    </source>
</reference>
<feature type="transmembrane region" description="Helical" evidence="6">
    <location>
        <begin position="666"/>
        <end position="688"/>
    </location>
</feature>
<feature type="domain" description="Membrane transport protein MMPL" evidence="7">
    <location>
        <begin position="611"/>
        <end position="761"/>
    </location>
</feature>
<evidence type="ECO:0000313" key="8">
    <source>
        <dbReference type="EMBL" id="KAA5542202.1"/>
    </source>
</evidence>
<feature type="transmembrane region" description="Helical" evidence="6">
    <location>
        <begin position="741"/>
        <end position="761"/>
    </location>
</feature>
<keyword evidence="3 6" id="KW-0812">Transmembrane</keyword>
<dbReference type="Proteomes" id="UP000324479">
    <property type="component" value="Unassembled WGS sequence"/>
</dbReference>
<dbReference type="Gene3D" id="1.20.1640.10">
    <property type="entry name" value="Multidrug efflux transporter AcrB transmembrane domain"/>
    <property type="match status" value="2"/>
</dbReference>
<feature type="transmembrane region" description="Helical" evidence="6">
    <location>
        <begin position="216"/>
        <end position="233"/>
    </location>
</feature>
<evidence type="ECO:0000256" key="4">
    <source>
        <dbReference type="ARBA" id="ARBA00022989"/>
    </source>
</evidence>
<gene>
    <name evidence="8" type="ORF">FYK55_15465</name>
</gene>
<feature type="transmembrane region" description="Helical" evidence="6">
    <location>
        <begin position="611"/>
        <end position="629"/>
    </location>
</feature>
<feature type="transmembrane region" description="Helical" evidence="6">
    <location>
        <begin position="709"/>
        <end position="729"/>
    </location>
</feature>
<dbReference type="Pfam" id="PF03176">
    <property type="entry name" value="MMPL"/>
    <property type="match status" value="2"/>
</dbReference>
<feature type="transmembrane region" description="Helical" evidence="6">
    <location>
        <begin position="309"/>
        <end position="333"/>
    </location>
</feature>
<dbReference type="RefSeq" id="WP_150077350.1">
    <property type="nucleotide sequence ID" value="NZ_VWOX01000008.1"/>
</dbReference>
<feature type="transmembrane region" description="Helical" evidence="6">
    <location>
        <begin position="398"/>
        <end position="420"/>
    </location>
</feature>
<evidence type="ECO:0000256" key="1">
    <source>
        <dbReference type="ARBA" id="ARBA00004651"/>
    </source>
</evidence>
<organism evidence="8 9">
    <name type="scientific">Roseiconus nitratireducens</name>
    <dbReference type="NCBI Taxonomy" id="2605748"/>
    <lineage>
        <taxon>Bacteria</taxon>
        <taxon>Pseudomonadati</taxon>
        <taxon>Planctomycetota</taxon>
        <taxon>Planctomycetia</taxon>
        <taxon>Pirellulales</taxon>
        <taxon>Pirellulaceae</taxon>
        <taxon>Roseiconus</taxon>
    </lineage>
</organism>
<proteinExistence type="predicted"/>
<feature type="transmembrane region" description="Helical" evidence="6">
    <location>
        <begin position="641"/>
        <end position="660"/>
    </location>
</feature>
<dbReference type="AlphaFoldDB" id="A0A5M6D7F0"/>
<protein>
    <submittedName>
        <fullName evidence="8">MMPL family transporter</fullName>
    </submittedName>
</protein>
<evidence type="ECO:0000313" key="9">
    <source>
        <dbReference type="Proteomes" id="UP000324479"/>
    </source>
</evidence>
<keyword evidence="4 6" id="KW-1133">Transmembrane helix</keyword>
<feature type="transmembrane region" description="Helical" evidence="6">
    <location>
        <begin position="268"/>
        <end position="288"/>
    </location>
</feature>
<evidence type="ECO:0000256" key="5">
    <source>
        <dbReference type="ARBA" id="ARBA00023136"/>
    </source>
</evidence>
<dbReference type="SUPFAM" id="SSF82866">
    <property type="entry name" value="Multidrug efflux transporter AcrB transmembrane domain"/>
    <property type="match status" value="2"/>
</dbReference>
<dbReference type="InterPro" id="IPR050545">
    <property type="entry name" value="Mycobact_MmpL"/>
</dbReference>
<dbReference type="GO" id="GO:0005886">
    <property type="term" value="C:plasma membrane"/>
    <property type="evidence" value="ECO:0007669"/>
    <property type="project" value="UniProtKB-SubCell"/>
</dbReference>
<comment type="caution">
    <text evidence="8">The sequence shown here is derived from an EMBL/GenBank/DDBJ whole genome shotgun (WGS) entry which is preliminary data.</text>
</comment>
<dbReference type="PANTHER" id="PTHR33406">
    <property type="entry name" value="MEMBRANE PROTEIN MJ1562-RELATED"/>
    <property type="match status" value="1"/>
</dbReference>